<evidence type="ECO:0000313" key="3">
    <source>
        <dbReference type="Proteomes" id="UP000437824"/>
    </source>
</evidence>
<feature type="domain" description="Putative Se/S carrier protein-like" evidence="1">
    <location>
        <begin position="9"/>
        <end position="75"/>
    </location>
</feature>
<organism evidence="2 3">
    <name type="scientific">Blautia luti DSM 14534 = JCM 17040</name>
    <dbReference type="NCBI Taxonomy" id="649762"/>
    <lineage>
        <taxon>Bacteria</taxon>
        <taxon>Bacillati</taxon>
        <taxon>Bacillota</taxon>
        <taxon>Clostridia</taxon>
        <taxon>Lachnospirales</taxon>
        <taxon>Lachnospiraceae</taxon>
        <taxon>Blautia</taxon>
    </lineage>
</organism>
<sequence>MKEKVLTTVVTFGTTTQAIAMERECKKTEFAGRLIPVPREISASCGLAWKCGEQGEEETTSYIKEQDLEYEKIYRILI</sequence>
<dbReference type="AlphaFoldDB" id="A0A844GE77"/>
<dbReference type="Proteomes" id="UP000437824">
    <property type="component" value="Unassembled WGS sequence"/>
</dbReference>
<evidence type="ECO:0000259" key="1">
    <source>
        <dbReference type="Pfam" id="PF11823"/>
    </source>
</evidence>
<dbReference type="EMBL" id="WMBC01000002">
    <property type="protein sequence ID" value="MTD60346.1"/>
    <property type="molecule type" value="Genomic_DNA"/>
</dbReference>
<dbReference type="InterPro" id="IPR021778">
    <property type="entry name" value="Se/S_carrier-like"/>
</dbReference>
<dbReference type="RefSeq" id="WP_154779737.1">
    <property type="nucleotide sequence ID" value="NZ_WMBC01000002.1"/>
</dbReference>
<comment type="caution">
    <text evidence="2">The sequence shown here is derived from an EMBL/GenBank/DDBJ whole genome shotgun (WGS) entry which is preliminary data.</text>
</comment>
<proteinExistence type="predicted"/>
<gene>
    <name evidence="2" type="ORF">GKZ57_03485</name>
</gene>
<accession>A0A844GE77</accession>
<name>A0A844GE77_9FIRM</name>
<dbReference type="Pfam" id="PF11823">
    <property type="entry name" value="Se_S_carrier"/>
    <property type="match status" value="1"/>
</dbReference>
<protein>
    <submittedName>
        <fullName evidence="2">DUF3343 domain-containing protein</fullName>
    </submittedName>
</protein>
<reference evidence="2 3" key="1">
    <citation type="submission" date="2019-11" db="EMBL/GenBank/DDBJ databases">
        <title>Draft genome sequence of Blautia luti DSM 14534T, isolated from human stool.</title>
        <authorList>
            <person name="Ortiz R."/>
            <person name="Melis-Arcos F."/>
            <person name="Covarrubias P."/>
            <person name="Cardenas J.P."/>
            <person name="Perez-Donoso J."/>
            <person name="Almonacid D."/>
        </authorList>
    </citation>
    <scope>NUCLEOTIDE SEQUENCE [LARGE SCALE GENOMIC DNA]</scope>
    <source>
        <strain evidence="2 3">DSM 14534</strain>
    </source>
</reference>
<evidence type="ECO:0000313" key="2">
    <source>
        <dbReference type="EMBL" id="MTD60346.1"/>
    </source>
</evidence>